<dbReference type="OrthoDB" id="6199301at2"/>
<dbReference type="AlphaFoldDB" id="A0A2A4HHK6"/>
<reference evidence="3" key="1">
    <citation type="submission" date="2017-09" db="EMBL/GenBank/DDBJ databases">
        <authorList>
            <person name="Cho G.-S."/>
            <person name="Oguntoyinbo F.A."/>
            <person name="Cnockaert M."/>
            <person name="Kabisch J."/>
            <person name="Neve H."/>
            <person name="Bockelmann W."/>
            <person name="Wenning M."/>
            <person name="Franz C.M."/>
            <person name="Vandamme P."/>
        </authorList>
    </citation>
    <scope>NUCLEOTIDE SEQUENCE [LARGE SCALE GENOMIC DNA]</scope>
    <source>
        <strain evidence="3">MBT G8648</strain>
    </source>
</reference>
<protein>
    <submittedName>
        <fullName evidence="2">Lipoprotein, NlpB</fullName>
    </submittedName>
</protein>
<evidence type="ECO:0000256" key="1">
    <source>
        <dbReference type="SAM" id="MobiDB-lite"/>
    </source>
</evidence>
<gene>
    <name evidence="2" type="ORF">CPA45_21485</name>
</gene>
<accession>A0A2A4HHK6</accession>
<proteinExistence type="predicted"/>
<organism evidence="2 3">
    <name type="scientific">Vreelandella nigrificans</name>
    <dbReference type="NCBI Taxonomy" id="2042704"/>
    <lineage>
        <taxon>Bacteria</taxon>
        <taxon>Pseudomonadati</taxon>
        <taxon>Pseudomonadota</taxon>
        <taxon>Gammaproteobacteria</taxon>
        <taxon>Oceanospirillales</taxon>
        <taxon>Halomonadaceae</taxon>
        <taxon>Vreelandella</taxon>
    </lineage>
</organism>
<evidence type="ECO:0000313" key="3">
    <source>
        <dbReference type="Proteomes" id="UP000218677"/>
    </source>
</evidence>
<keyword evidence="2" id="KW-0449">Lipoprotein</keyword>
<evidence type="ECO:0000313" key="2">
    <source>
        <dbReference type="EMBL" id="PCF93591.1"/>
    </source>
</evidence>
<dbReference type="EMBL" id="NWUX01000035">
    <property type="protein sequence ID" value="PCF93591.1"/>
    <property type="molecule type" value="Genomic_DNA"/>
</dbReference>
<dbReference type="PROSITE" id="PS51257">
    <property type="entry name" value="PROKAR_LIPOPROTEIN"/>
    <property type="match status" value="1"/>
</dbReference>
<dbReference type="Proteomes" id="UP000218677">
    <property type="component" value="Unassembled WGS sequence"/>
</dbReference>
<keyword evidence="3" id="KW-1185">Reference proteome</keyword>
<comment type="caution">
    <text evidence="2">The sequence shown here is derived from an EMBL/GenBank/DDBJ whole genome shotgun (WGS) entry which is preliminary data.</text>
</comment>
<dbReference type="InterPro" id="IPR010653">
    <property type="entry name" value="NlpB/DapX"/>
</dbReference>
<sequence length="332" mass="36950">MSPVLKNPVLEKRALKWIPLALAAAVTLAGCARDGYYHDRNLDYTEAAPAPPLVLPETRNTQRYRDAMPVPQAATQGTRVGKAADISPPHSLTVGSGLEPDYVERRRVGEQSWLVVAAETGTVWPQLEAFAQSRQLGVQESNANQGVIVTSQATLRLQSALRTGSSEVRCEQNGQTQSNCLDALEQYLGARSASASASSSWTAQRLARQQTLQMRQEGDEWQAVIPQPIDRVWAELNHYLALDFSVEGQRELLDTSADNYEFLVEYMTETERGRNPLQIVFSADVRRMTQQIRLALQPSGDHTILRAINASERDFSADDQRELLERVSGYLR</sequence>
<dbReference type="Pfam" id="PF06804">
    <property type="entry name" value="Lipoprotein_18"/>
    <property type="match status" value="1"/>
</dbReference>
<feature type="region of interest" description="Disordered" evidence="1">
    <location>
        <begin position="72"/>
        <end position="93"/>
    </location>
</feature>
<name>A0A2A4HHK6_9GAMM</name>
<dbReference type="RefSeq" id="WP_096655184.1">
    <property type="nucleotide sequence ID" value="NZ_NWUX01000035.1"/>
</dbReference>